<evidence type="ECO:0000313" key="2">
    <source>
        <dbReference type="Proteomes" id="UP001295444"/>
    </source>
</evidence>
<accession>A0AAD1TGU2</accession>
<gene>
    <name evidence="1" type="ORF">PECUL_23A026274</name>
</gene>
<dbReference type="InterPro" id="IPR052436">
    <property type="entry name" value="LTO1_adapter"/>
</dbReference>
<protein>
    <submittedName>
        <fullName evidence="1">LTO1 homolog</fullName>
    </submittedName>
</protein>
<sequence>MMDLSEDLFEGIVMCEERFHGKGYEEGFAEGNSVGESEGKQYGANYGARAGSELGCYLGFASTWRHLLLCDVDSRHSKKIKTLDSLISMIQNFSYDDPTNDKLQEEIARIRGKVKQVCSMLSVQPDFKMTKDGAGLSF</sequence>
<name>A0AAD1TGU2_PELCU</name>
<dbReference type="PANTHER" id="PTHR28532:SF1">
    <property type="entry name" value="ORAL CANCER OVEREXPRESSED 1"/>
    <property type="match status" value="1"/>
</dbReference>
<keyword evidence="2" id="KW-1185">Reference proteome</keyword>
<proteinExistence type="predicted"/>
<reference evidence="1" key="1">
    <citation type="submission" date="2022-03" db="EMBL/GenBank/DDBJ databases">
        <authorList>
            <person name="Alioto T."/>
            <person name="Alioto T."/>
            <person name="Gomez Garrido J."/>
        </authorList>
    </citation>
    <scope>NUCLEOTIDE SEQUENCE</scope>
</reference>
<dbReference type="AlphaFoldDB" id="A0AAD1TGU2"/>
<organism evidence="1 2">
    <name type="scientific">Pelobates cultripes</name>
    <name type="common">Western spadefoot toad</name>
    <dbReference type="NCBI Taxonomy" id="61616"/>
    <lineage>
        <taxon>Eukaryota</taxon>
        <taxon>Metazoa</taxon>
        <taxon>Chordata</taxon>
        <taxon>Craniata</taxon>
        <taxon>Vertebrata</taxon>
        <taxon>Euteleostomi</taxon>
        <taxon>Amphibia</taxon>
        <taxon>Batrachia</taxon>
        <taxon>Anura</taxon>
        <taxon>Pelobatoidea</taxon>
        <taxon>Pelobatidae</taxon>
        <taxon>Pelobates</taxon>
    </lineage>
</organism>
<dbReference type="Proteomes" id="UP001295444">
    <property type="component" value="Chromosome 12"/>
</dbReference>
<dbReference type="EMBL" id="OW240923">
    <property type="protein sequence ID" value="CAH2325864.1"/>
    <property type="molecule type" value="Genomic_DNA"/>
</dbReference>
<evidence type="ECO:0000313" key="1">
    <source>
        <dbReference type="EMBL" id="CAH2325864.1"/>
    </source>
</evidence>
<dbReference type="PANTHER" id="PTHR28532">
    <property type="entry name" value="GEO13458P1"/>
    <property type="match status" value="1"/>
</dbReference>